<dbReference type="Proteomes" id="UP000012960">
    <property type="component" value="Unplaced"/>
</dbReference>
<dbReference type="InterPro" id="IPR011598">
    <property type="entry name" value="bHLH_dom"/>
</dbReference>
<dbReference type="SMART" id="SM00353">
    <property type="entry name" value="HLH"/>
    <property type="match status" value="1"/>
</dbReference>
<dbReference type="Pfam" id="PF00010">
    <property type="entry name" value="HLH"/>
    <property type="match status" value="1"/>
</dbReference>
<dbReference type="OMA" id="TIVQMGY"/>
<evidence type="ECO:0000313" key="9">
    <source>
        <dbReference type="EnsemblPlants" id="Ma09_p07040.1"/>
    </source>
</evidence>
<protein>
    <submittedName>
        <fullName evidence="8">(wild Malaysian banana) hypothetical protein</fullName>
    </submittedName>
</protein>
<dbReference type="CDD" id="cd18919">
    <property type="entry name" value="bHLH_AtBPE_like"/>
    <property type="match status" value="1"/>
</dbReference>
<feature type="compositionally biased region" description="Basic and acidic residues" evidence="6">
    <location>
        <begin position="206"/>
        <end position="216"/>
    </location>
</feature>
<dbReference type="InterPro" id="IPR036638">
    <property type="entry name" value="HLH_DNA-bd_sf"/>
</dbReference>
<feature type="compositionally biased region" description="Low complexity" evidence="6">
    <location>
        <begin position="223"/>
        <end position="242"/>
    </location>
</feature>
<proteinExistence type="inferred from homology"/>
<evidence type="ECO:0000256" key="5">
    <source>
        <dbReference type="ARBA" id="ARBA00023242"/>
    </source>
</evidence>
<feature type="domain" description="BHLH" evidence="7">
    <location>
        <begin position="317"/>
        <end position="367"/>
    </location>
</feature>
<name>A0A804KGU6_MUSAM</name>
<dbReference type="FunCoup" id="A0A804KGU6">
    <property type="interactions" value="308"/>
</dbReference>
<comment type="subcellular location">
    <subcellularLocation>
        <location evidence="1">Nucleus</location>
    </subcellularLocation>
</comment>
<gene>
    <name evidence="8" type="ORF">GSMUA_225380.1</name>
</gene>
<dbReference type="PANTHER" id="PTHR12565:SF184">
    <property type="entry name" value="BHLH TRANSCRIPTION FACTOR"/>
    <property type="match status" value="1"/>
</dbReference>
<keyword evidence="5" id="KW-0539">Nucleus</keyword>
<keyword evidence="10" id="KW-1185">Reference proteome</keyword>
<dbReference type="GO" id="GO:0005634">
    <property type="term" value="C:nucleus"/>
    <property type="evidence" value="ECO:0000318"/>
    <property type="project" value="GO_Central"/>
</dbReference>
<evidence type="ECO:0000256" key="6">
    <source>
        <dbReference type="SAM" id="MobiDB-lite"/>
    </source>
</evidence>
<evidence type="ECO:0000313" key="8">
    <source>
        <dbReference type="EMBL" id="CAG1834433.1"/>
    </source>
</evidence>
<dbReference type="GO" id="GO:0046983">
    <property type="term" value="F:protein dimerization activity"/>
    <property type="evidence" value="ECO:0007669"/>
    <property type="project" value="InterPro"/>
</dbReference>
<evidence type="ECO:0000259" key="7">
    <source>
        <dbReference type="PROSITE" id="PS50888"/>
    </source>
</evidence>
<evidence type="ECO:0000256" key="3">
    <source>
        <dbReference type="ARBA" id="ARBA00023015"/>
    </source>
</evidence>
<reference evidence="8" key="1">
    <citation type="submission" date="2021-03" db="EMBL/GenBank/DDBJ databases">
        <authorList>
            <consortium name="Genoscope - CEA"/>
            <person name="William W."/>
        </authorList>
    </citation>
    <scope>NUCLEOTIDE SEQUENCE</scope>
    <source>
        <strain evidence="8">Doubled-haploid Pahang</strain>
    </source>
</reference>
<dbReference type="GO" id="GO:0003700">
    <property type="term" value="F:DNA-binding transcription factor activity"/>
    <property type="evidence" value="ECO:0000318"/>
    <property type="project" value="GO_Central"/>
</dbReference>
<dbReference type="EMBL" id="HG996474">
    <property type="protein sequence ID" value="CAG1834433.1"/>
    <property type="molecule type" value="Genomic_DNA"/>
</dbReference>
<evidence type="ECO:0000256" key="1">
    <source>
        <dbReference type="ARBA" id="ARBA00004123"/>
    </source>
</evidence>
<dbReference type="FunFam" id="4.10.280.10:FF:000002">
    <property type="entry name" value="Basic helix-loop-helix transcription factor"/>
    <property type="match status" value="1"/>
</dbReference>
<feature type="compositionally biased region" description="Polar residues" evidence="6">
    <location>
        <begin position="185"/>
        <end position="199"/>
    </location>
</feature>
<dbReference type="AlphaFoldDB" id="A0A804KGU6"/>
<accession>A0A804KGU6</accession>
<dbReference type="EnsemblPlants" id="Ma09_t07040.1">
    <property type="protein sequence ID" value="Ma09_p07040.1"/>
    <property type="gene ID" value="Ma09_g07040"/>
</dbReference>
<dbReference type="InParanoid" id="A0A804KGU6"/>
<organism evidence="9 10">
    <name type="scientific">Musa acuminata subsp. malaccensis</name>
    <name type="common">Wild banana</name>
    <name type="synonym">Musa malaccensis</name>
    <dbReference type="NCBI Taxonomy" id="214687"/>
    <lineage>
        <taxon>Eukaryota</taxon>
        <taxon>Viridiplantae</taxon>
        <taxon>Streptophyta</taxon>
        <taxon>Embryophyta</taxon>
        <taxon>Tracheophyta</taxon>
        <taxon>Spermatophyta</taxon>
        <taxon>Magnoliopsida</taxon>
        <taxon>Liliopsida</taxon>
        <taxon>Zingiberales</taxon>
        <taxon>Musaceae</taxon>
        <taxon>Musa</taxon>
    </lineage>
</organism>
<dbReference type="PANTHER" id="PTHR12565">
    <property type="entry name" value="STEROL REGULATORY ELEMENT-BINDING PROTEIN"/>
    <property type="match status" value="1"/>
</dbReference>
<keyword evidence="4" id="KW-0804">Transcription</keyword>
<evidence type="ECO:0000256" key="2">
    <source>
        <dbReference type="ARBA" id="ARBA00005510"/>
    </source>
</evidence>
<keyword evidence="3" id="KW-0805">Transcription regulation</keyword>
<reference evidence="9" key="2">
    <citation type="submission" date="2021-05" db="UniProtKB">
        <authorList>
            <consortium name="EnsemblPlants"/>
        </authorList>
    </citation>
    <scope>IDENTIFICATION</scope>
    <source>
        <strain evidence="9">subsp. malaccensis</strain>
    </source>
</reference>
<dbReference type="InterPro" id="IPR024097">
    <property type="entry name" value="bHLH_ZIP_TF"/>
</dbReference>
<dbReference type="PROSITE" id="PS50888">
    <property type="entry name" value="BHLH"/>
    <property type="match status" value="1"/>
</dbReference>
<dbReference type="Gramene" id="Ma09_t07040.1">
    <property type="protein sequence ID" value="Ma09_p07040.1"/>
    <property type="gene ID" value="Ma09_g07040"/>
</dbReference>
<comment type="similarity">
    <text evidence="2">Belongs to the bHLH protein family.</text>
</comment>
<sequence length="414" mass="44273">MEKEGFFAVNWQPKMYSGSDGDQLPHSYLSLSWGQPMCHCRDTHLESALSSLVSSPSSSTPAGNETVVVSERSGRLCSICNSGEISPPSRYQSANNTSCYRTPLDSPPKLILSTMGHQQQGRAPLPMPGNQTAAEQFAPFTADSGFAERAARLSYFGATSGGGLGAQVGLAEAVKLSRVSSSQSLMAASRQQMGASNSGKEAPMTDAERSKTETRLKLGGRTSGSSTPDESSSMSDRMTTSSAETNSRKRKSAPKGAPLTSSNTNPLKLSEVGDSDTKRCRPAETNATAVEPKKQNNSAKPSESPKDYIHVRARRGQATASHSLAERVRREKISERMKLLQDLVPGCSKVTGKAVMLDETINYVQALQRQVEFLSMKLATLNPQLDFSCAQQPLGIPLESMVANGSDVHGSLFG</sequence>
<dbReference type="OrthoDB" id="775589at2759"/>
<evidence type="ECO:0000313" key="10">
    <source>
        <dbReference type="Proteomes" id="UP000012960"/>
    </source>
</evidence>
<dbReference type="Gene3D" id="4.10.280.10">
    <property type="entry name" value="Helix-loop-helix DNA-binding domain"/>
    <property type="match status" value="1"/>
</dbReference>
<feature type="region of interest" description="Disordered" evidence="6">
    <location>
        <begin position="185"/>
        <end position="306"/>
    </location>
</feature>
<evidence type="ECO:0000256" key="4">
    <source>
        <dbReference type="ARBA" id="ARBA00023163"/>
    </source>
</evidence>
<dbReference type="SUPFAM" id="SSF47459">
    <property type="entry name" value="HLH, helix-loop-helix DNA-binding domain"/>
    <property type="match status" value="1"/>
</dbReference>